<accession>A0A934X2R5</accession>
<proteinExistence type="predicted"/>
<name>A0A934X2R5_9MICO</name>
<dbReference type="InterPro" id="IPR007421">
    <property type="entry name" value="Schlafen_AlbA_2_dom"/>
</dbReference>
<dbReference type="AlphaFoldDB" id="A0A934X2R5"/>
<evidence type="ECO:0000313" key="3">
    <source>
        <dbReference type="Proteomes" id="UP000718281"/>
    </source>
</evidence>
<gene>
    <name evidence="2" type="ORF">IPF40_02345</name>
</gene>
<dbReference type="Gene3D" id="3.30.565.60">
    <property type="match status" value="1"/>
</dbReference>
<dbReference type="Pfam" id="PF13749">
    <property type="entry name" value="HATPase_c_4"/>
    <property type="match status" value="1"/>
</dbReference>
<feature type="domain" description="Schlafen AlbA-2" evidence="1">
    <location>
        <begin position="20"/>
        <end position="137"/>
    </location>
</feature>
<dbReference type="Proteomes" id="UP000718281">
    <property type="component" value="Unassembled WGS sequence"/>
</dbReference>
<dbReference type="Gene3D" id="6.10.10.130">
    <property type="match status" value="1"/>
</dbReference>
<reference evidence="2 3" key="1">
    <citation type="submission" date="2020-10" db="EMBL/GenBank/DDBJ databases">
        <title>Connecting structure to function with the recovery of over 1000 high-quality activated sludge metagenome-assembled genomes encoding full-length rRNA genes using long-read sequencing.</title>
        <authorList>
            <person name="Singleton C.M."/>
            <person name="Petriglieri F."/>
            <person name="Kristensen J.M."/>
            <person name="Kirkegaard R.H."/>
            <person name="Michaelsen T.Y."/>
            <person name="Andersen M.H."/>
            <person name="Karst S.M."/>
            <person name="Dueholm M.S."/>
            <person name="Nielsen P.H."/>
            <person name="Albertsen M."/>
        </authorList>
    </citation>
    <scope>NUCLEOTIDE SEQUENCE [LARGE SCALE GENOMIC DNA]</scope>
    <source>
        <strain evidence="2">AalE_18-Q3-R2-46_BAT3C.188</strain>
    </source>
</reference>
<dbReference type="EMBL" id="JADIXZ010000001">
    <property type="protein sequence ID" value="MBK6299926.1"/>
    <property type="molecule type" value="Genomic_DNA"/>
</dbReference>
<evidence type="ECO:0000259" key="1">
    <source>
        <dbReference type="Pfam" id="PF04326"/>
    </source>
</evidence>
<protein>
    <submittedName>
        <fullName evidence="2">DNA binding domain-containing protein</fullName>
    </submittedName>
</protein>
<sequence>MTADDALDHISAGARAGDLESETLEIKQEARTLKETLELLADAVVCLANTRGGHLIVGVVDDVAGSGALVGVDQSLTADVVVRGIFDRTTPSLSVPVDEKYRHGTRFLVVTVPRGATLYANRRGTATRRVGSECRPFPPEEQRQAMASRGLYDWSAASTRATIHDLDPVEIARLRSLLLAAGRLELADLDDERILANLRLIDADGQITRACLLLLGKGASLRAHLPEYEYAYQYRPAEGSEAEAHVRENRPVLAGIERLIDMVAARQRTRPLGVRGGVQLQLEDYPSRAVRELIVNAFVHRDFEVVGSVDVLHTPNELKVSSPGGLVFGVTPENILSHPSTPRNQLLMESVALLRVAERTGQGIDRVYREMLRSGKVPPTFEDVTTRVHARLAGGVGHDAFARFVSTDLGDVAGSDIDVLLAISHLRRHRSLDAPVLAASIQRPVEGAQASLTRMFEGGLIEPTKRTARRPYPNYVLTPTTLAALGAAVTYHRRSGTALDDKVVAHVREYGYVTSPTLQRMFDIGVFPARDLLRELQARGILTKLDNRMGGTGIRYGPGDAFPTRREQAREVMGPVDGQDGT</sequence>
<dbReference type="PANTHER" id="PTHR30595">
    <property type="entry name" value="GLPR-RELATED TRANSCRIPTIONAL REPRESSOR"/>
    <property type="match status" value="1"/>
</dbReference>
<evidence type="ECO:0000313" key="2">
    <source>
        <dbReference type="EMBL" id="MBK6299926.1"/>
    </source>
</evidence>
<dbReference type="Pfam" id="PF04326">
    <property type="entry name" value="SLFN_AlbA_2"/>
    <property type="match status" value="1"/>
</dbReference>
<dbReference type="PANTHER" id="PTHR30595:SF6">
    <property type="entry name" value="SCHLAFEN ALBA-2 DOMAIN-CONTAINING PROTEIN"/>
    <property type="match status" value="1"/>
</dbReference>
<comment type="caution">
    <text evidence="2">The sequence shown here is derived from an EMBL/GenBank/DDBJ whole genome shotgun (WGS) entry which is preliminary data.</text>
</comment>
<dbReference type="InterPro" id="IPR038475">
    <property type="entry name" value="RecG_C_sf"/>
</dbReference>
<dbReference type="InterPro" id="IPR038461">
    <property type="entry name" value="Schlafen_AlbA_2_dom_sf"/>
</dbReference>
<dbReference type="Gene3D" id="3.30.950.30">
    <property type="entry name" value="Schlafen, AAA domain"/>
    <property type="match status" value="1"/>
</dbReference>
<organism evidence="2 3">
    <name type="scientific">Candidatus Phosphoribacter hodrii</name>
    <dbReference type="NCBI Taxonomy" id="2953743"/>
    <lineage>
        <taxon>Bacteria</taxon>
        <taxon>Bacillati</taxon>
        <taxon>Actinomycetota</taxon>
        <taxon>Actinomycetes</taxon>
        <taxon>Micrococcales</taxon>
        <taxon>Dermatophilaceae</taxon>
        <taxon>Candidatus Phosphoribacter</taxon>
    </lineage>
</organism>